<dbReference type="PANTHER" id="PTHR16184">
    <property type="entry name" value="ELONGATOR COMPLEX PROTEIN 6"/>
    <property type="match status" value="1"/>
</dbReference>
<comment type="caution">
    <text evidence="3">The sequence shown here is derived from an EMBL/GenBank/DDBJ whole genome shotgun (WGS) entry which is preliminary data.</text>
</comment>
<gene>
    <name evidence="3" type="ORF">JMJ35_007250</name>
</gene>
<dbReference type="AlphaFoldDB" id="A0AA39QXX4"/>
<keyword evidence="4" id="KW-1185">Reference proteome</keyword>
<comment type="pathway">
    <text evidence="1">tRNA modification; 5-methoxycarbonylmethyl-2-thiouridine-tRNA biosynthesis.</text>
</comment>
<comment type="similarity">
    <text evidence="2">Belongs to the ELP6 family.</text>
</comment>
<evidence type="ECO:0000256" key="1">
    <source>
        <dbReference type="ARBA" id="ARBA00005043"/>
    </source>
</evidence>
<evidence type="ECO:0000313" key="4">
    <source>
        <dbReference type="Proteomes" id="UP001166286"/>
    </source>
</evidence>
<reference evidence="3" key="1">
    <citation type="submission" date="2023-03" db="EMBL/GenBank/DDBJ databases">
        <title>Complete genome of Cladonia borealis.</title>
        <authorList>
            <person name="Park H."/>
        </authorList>
    </citation>
    <scope>NUCLEOTIDE SEQUENCE</scope>
    <source>
        <strain evidence="3">ANT050790</strain>
    </source>
</reference>
<proteinExistence type="inferred from homology"/>
<dbReference type="GO" id="GO:0033588">
    <property type="term" value="C:elongator holoenzyme complex"/>
    <property type="evidence" value="ECO:0007669"/>
    <property type="project" value="InterPro"/>
</dbReference>
<protein>
    <submittedName>
        <fullName evidence="3">Uncharacterized protein</fullName>
    </submittedName>
</protein>
<dbReference type="Proteomes" id="UP001166286">
    <property type="component" value="Unassembled WGS sequence"/>
</dbReference>
<sequence length="210" mass="21425">MPSQPPIPPLISPYLALPPPTSLTLLTSTLGAATSWLVLSGLGLGIDGTTGGGIEVVEKEILKAVDAARGGGKGKGRVVLVLDGLDFLVAAMGVTAKEMGDLVGSVREHVHSTIITACADSSLMQSPSTPLEIEHTAFVTGMAHLARCVMSVRELDTGGARDVSGVLGVSRGAAWGDDGEEGEGEFEEREVLFFVGGDGGVRVFEKGGGG</sequence>
<dbReference type="EMBL" id="JAFEKC020000017">
    <property type="protein sequence ID" value="KAK0509856.1"/>
    <property type="molecule type" value="Genomic_DNA"/>
</dbReference>
<evidence type="ECO:0000313" key="3">
    <source>
        <dbReference type="EMBL" id="KAK0509856.1"/>
    </source>
</evidence>
<organism evidence="3 4">
    <name type="scientific">Cladonia borealis</name>
    <dbReference type="NCBI Taxonomy" id="184061"/>
    <lineage>
        <taxon>Eukaryota</taxon>
        <taxon>Fungi</taxon>
        <taxon>Dikarya</taxon>
        <taxon>Ascomycota</taxon>
        <taxon>Pezizomycotina</taxon>
        <taxon>Lecanoromycetes</taxon>
        <taxon>OSLEUM clade</taxon>
        <taxon>Lecanoromycetidae</taxon>
        <taxon>Lecanorales</taxon>
        <taxon>Lecanorineae</taxon>
        <taxon>Cladoniaceae</taxon>
        <taxon>Cladonia</taxon>
    </lineage>
</organism>
<evidence type="ECO:0000256" key="2">
    <source>
        <dbReference type="ARBA" id="ARBA00008837"/>
    </source>
</evidence>
<dbReference type="InterPro" id="IPR027417">
    <property type="entry name" value="P-loop_NTPase"/>
</dbReference>
<name>A0AA39QXX4_9LECA</name>
<dbReference type="Gene3D" id="3.40.50.300">
    <property type="entry name" value="P-loop containing nucleotide triphosphate hydrolases"/>
    <property type="match status" value="1"/>
</dbReference>
<dbReference type="InterPro" id="IPR018627">
    <property type="entry name" value="ELP6"/>
</dbReference>
<dbReference type="GO" id="GO:0002098">
    <property type="term" value="P:tRNA wobble uridine modification"/>
    <property type="evidence" value="ECO:0007669"/>
    <property type="project" value="InterPro"/>
</dbReference>
<dbReference type="PANTHER" id="PTHR16184:SF6">
    <property type="entry name" value="ELONGATOR COMPLEX PROTEIN 6"/>
    <property type="match status" value="1"/>
</dbReference>
<accession>A0AA39QXX4</accession>